<evidence type="ECO:0000259" key="15">
    <source>
        <dbReference type="PROSITE" id="PS50113"/>
    </source>
</evidence>
<protein>
    <recommendedName>
        <fullName evidence="3">histidine kinase</fullName>
        <ecNumber evidence="3">2.7.13.3</ecNumber>
    </recommendedName>
</protein>
<dbReference type="PRINTS" id="PR00344">
    <property type="entry name" value="BCTRLSENSOR"/>
</dbReference>
<dbReference type="InterPro" id="IPR000014">
    <property type="entry name" value="PAS"/>
</dbReference>
<accession>A0A4V6PSY2</accession>
<dbReference type="Pfam" id="PF00072">
    <property type="entry name" value="Response_reg"/>
    <property type="match status" value="1"/>
</dbReference>
<dbReference type="CDD" id="cd00130">
    <property type="entry name" value="PAS"/>
    <property type="match status" value="1"/>
</dbReference>
<keyword evidence="4 10" id="KW-0597">Phosphoprotein</keyword>
<keyword evidence="5" id="KW-0808">Transferase</keyword>
<keyword evidence="7" id="KW-0418">Kinase</keyword>
<evidence type="ECO:0000256" key="5">
    <source>
        <dbReference type="ARBA" id="ARBA00022679"/>
    </source>
</evidence>
<dbReference type="InterPro" id="IPR035965">
    <property type="entry name" value="PAS-like_dom_sf"/>
</dbReference>
<dbReference type="InterPro" id="IPR001789">
    <property type="entry name" value="Sig_transdc_resp-reg_receiver"/>
</dbReference>
<evidence type="ECO:0000256" key="9">
    <source>
        <dbReference type="ARBA" id="ARBA00023012"/>
    </source>
</evidence>
<dbReference type="InterPro" id="IPR036890">
    <property type="entry name" value="HATPase_C_sf"/>
</dbReference>
<evidence type="ECO:0000256" key="2">
    <source>
        <dbReference type="ARBA" id="ARBA00004236"/>
    </source>
</evidence>
<evidence type="ECO:0000256" key="11">
    <source>
        <dbReference type="SAM" id="MobiDB-lite"/>
    </source>
</evidence>
<dbReference type="GO" id="GO:0006355">
    <property type="term" value="P:regulation of DNA-templated transcription"/>
    <property type="evidence" value="ECO:0007669"/>
    <property type="project" value="InterPro"/>
</dbReference>
<dbReference type="AlphaFoldDB" id="A0A4V6PSY2"/>
<evidence type="ECO:0000259" key="14">
    <source>
        <dbReference type="PROSITE" id="PS50112"/>
    </source>
</evidence>
<evidence type="ECO:0000256" key="6">
    <source>
        <dbReference type="ARBA" id="ARBA00022741"/>
    </source>
</evidence>
<dbReference type="Gene3D" id="1.10.287.130">
    <property type="match status" value="1"/>
</dbReference>
<dbReference type="InterPro" id="IPR003018">
    <property type="entry name" value="GAF"/>
</dbReference>
<dbReference type="PROSITE" id="PS50113">
    <property type="entry name" value="PAC"/>
    <property type="match status" value="1"/>
</dbReference>
<evidence type="ECO:0000256" key="8">
    <source>
        <dbReference type="ARBA" id="ARBA00022840"/>
    </source>
</evidence>
<evidence type="ECO:0000256" key="7">
    <source>
        <dbReference type="ARBA" id="ARBA00022777"/>
    </source>
</evidence>
<dbReference type="SMART" id="SM00091">
    <property type="entry name" value="PAS"/>
    <property type="match status" value="1"/>
</dbReference>
<dbReference type="SMART" id="SM00086">
    <property type="entry name" value="PAC"/>
    <property type="match status" value="1"/>
</dbReference>
<dbReference type="EC" id="2.7.13.3" evidence="3"/>
<dbReference type="GO" id="GO:0005886">
    <property type="term" value="C:plasma membrane"/>
    <property type="evidence" value="ECO:0007669"/>
    <property type="project" value="UniProtKB-SubCell"/>
</dbReference>
<dbReference type="SUPFAM" id="SSF47384">
    <property type="entry name" value="Homodimeric domain of signal transducing histidine kinase"/>
    <property type="match status" value="1"/>
</dbReference>
<dbReference type="PANTHER" id="PTHR43065">
    <property type="entry name" value="SENSOR HISTIDINE KINASE"/>
    <property type="match status" value="1"/>
</dbReference>
<keyword evidence="8" id="KW-0067">ATP-binding</keyword>
<feature type="domain" description="Histidine kinase" evidence="12">
    <location>
        <begin position="315"/>
        <end position="534"/>
    </location>
</feature>
<feature type="compositionally biased region" description="Low complexity" evidence="11">
    <location>
        <begin position="674"/>
        <end position="702"/>
    </location>
</feature>
<dbReference type="NCBIfam" id="TIGR00229">
    <property type="entry name" value="sensory_box"/>
    <property type="match status" value="1"/>
</dbReference>
<evidence type="ECO:0000256" key="3">
    <source>
        <dbReference type="ARBA" id="ARBA00012438"/>
    </source>
</evidence>
<dbReference type="SMART" id="SM00388">
    <property type="entry name" value="HisKA"/>
    <property type="match status" value="1"/>
</dbReference>
<feature type="domain" description="PAS" evidence="14">
    <location>
        <begin position="175"/>
        <end position="245"/>
    </location>
</feature>
<keyword evidence="9" id="KW-0902">Two-component regulatory system</keyword>
<comment type="subcellular location">
    <subcellularLocation>
        <location evidence="2">Cell membrane</location>
    </subcellularLocation>
</comment>
<dbReference type="EMBL" id="SNWR01000001">
    <property type="protein sequence ID" value="TDO41328.1"/>
    <property type="molecule type" value="Genomic_DNA"/>
</dbReference>
<dbReference type="InterPro" id="IPR003594">
    <property type="entry name" value="HATPase_dom"/>
</dbReference>
<dbReference type="InterPro" id="IPR003661">
    <property type="entry name" value="HisK_dim/P_dom"/>
</dbReference>
<dbReference type="SUPFAM" id="SSF55781">
    <property type="entry name" value="GAF domain-like"/>
    <property type="match status" value="1"/>
</dbReference>
<evidence type="ECO:0000313" key="16">
    <source>
        <dbReference type="EMBL" id="TDO41328.1"/>
    </source>
</evidence>
<dbReference type="InterPro" id="IPR004358">
    <property type="entry name" value="Sig_transdc_His_kin-like_C"/>
</dbReference>
<dbReference type="CDD" id="cd00082">
    <property type="entry name" value="HisKA"/>
    <property type="match status" value="1"/>
</dbReference>
<dbReference type="SUPFAM" id="SSF52172">
    <property type="entry name" value="CheY-like"/>
    <property type="match status" value="1"/>
</dbReference>
<comment type="caution">
    <text evidence="16">The sequence shown here is derived from an EMBL/GenBank/DDBJ whole genome shotgun (WGS) entry which is preliminary data.</text>
</comment>
<dbReference type="Gene3D" id="3.40.50.2300">
    <property type="match status" value="1"/>
</dbReference>
<feature type="region of interest" description="Disordered" evidence="11">
    <location>
        <begin position="671"/>
        <end position="702"/>
    </location>
</feature>
<evidence type="ECO:0000313" key="17">
    <source>
        <dbReference type="Proteomes" id="UP000294901"/>
    </source>
</evidence>
<dbReference type="SUPFAM" id="SSF55874">
    <property type="entry name" value="ATPase domain of HSP90 chaperone/DNA topoisomerase II/histidine kinase"/>
    <property type="match status" value="1"/>
</dbReference>
<dbReference type="Proteomes" id="UP000294901">
    <property type="component" value="Unassembled WGS sequence"/>
</dbReference>
<dbReference type="Gene3D" id="3.30.565.10">
    <property type="entry name" value="Histidine kinase-like ATPase, C-terminal domain"/>
    <property type="match status" value="1"/>
</dbReference>
<dbReference type="Pfam" id="PF00512">
    <property type="entry name" value="HisKA"/>
    <property type="match status" value="1"/>
</dbReference>
<dbReference type="PROSITE" id="PS50109">
    <property type="entry name" value="HIS_KIN"/>
    <property type="match status" value="1"/>
</dbReference>
<dbReference type="InterPro" id="IPR036097">
    <property type="entry name" value="HisK_dim/P_sf"/>
</dbReference>
<dbReference type="InterPro" id="IPR013767">
    <property type="entry name" value="PAS_fold"/>
</dbReference>
<reference evidence="16 17" key="1">
    <citation type="submission" date="2019-03" db="EMBL/GenBank/DDBJ databases">
        <title>Sequencing the genomes of 1000 actinobacteria strains.</title>
        <authorList>
            <person name="Klenk H.-P."/>
        </authorList>
    </citation>
    <scope>NUCLEOTIDE SEQUENCE [LARGE SCALE GENOMIC DNA]</scope>
    <source>
        <strain evidence="16 17">DSM 43805</strain>
    </source>
</reference>
<sequence length="702" mass="74116">MGVMAYPLRYALADLALALSRVSNDPAAVQSTAARAAADMIGDGAGVQLLRDDGRYDSITYHHINDERSASMSRVLDHVDQLPDDEFSTALAASRRPIVLAGDGVEPLAGEEHEIHSAVLCPVIVDNTYAGYLVLTREAPGSFYSAAEVELARDIAGELALACSSARALERLRAAEERYRRVLETIPEGVLQLDVDGVVTYANEPIGVVLGMPRSQLVGVSLRGFLNDQGQKELDRRISECREGRSTVGGTRLMRADGSQRTVRMSMMPLTDDHGAFSGVVCMVTDTTDHIDARGLKRQLDHLRRLDSLGQLIGGISHDFNNLLTVVGGSAEMISSSAEKGSQHHKLATDILDAVSTGRSLTHQLLAFGRSDGNRPEIIPIPDLLTDVQSLFSRTLGEHIGLDLAFGPDVWAVRAERGPLEQALVNLAANARDAMLHGGMLRVAAMNEVVEAGRGPEGVPPGKLVHIVITDTGVGMSAEVRQRALEPFFTTRPTAAGLGLATTAGIVQGLGGHIELESEPRMGTTVHLYLPAAEERTAAATGRQGAPAVIGRVLIVEDQPEVAQLVQRLIEPAGYAITVATDALQAVTQVSAGQHPDLLITDVVMPTMTGPELANALRTHRPDLPVLFMSGYTAASLGPQLHLDDNSMLIEKPFTRSTLLGAIRTLCGPQPSPASAAAGNASAGSAAAGSASAASNEGATAK</sequence>
<proteinExistence type="predicted"/>
<keyword evidence="17" id="KW-1185">Reference proteome</keyword>
<dbReference type="Gene3D" id="3.30.450.40">
    <property type="match status" value="1"/>
</dbReference>
<dbReference type="PROSITE" id="PS50110">
    <property type="entry name" value="RESPONSE_REGULATORY"/>
    <property type="match status" value="1"/>
</dbReference>
<dbReference type="Pfam" id="PF00989">
    <property type="entry name" value="PAS"/>
    <property type="match status" value="1"/>
</dbReference>
<dbReference type="GO" id="GO:0005524">
    <property type="term" value="F:ATP binding"/>
    <property type="evidence" value="ECO:0007669"/>
    <property type="project" value="UniProtKB-KW"/>
</dbReference>
<dbReference type="InterPro" id="IPR005467">
    <property type="entry name" value="His_kinase_dom"/>
</dbReference>
<dbReference type="Gene3D" id="3.30.450.20">
    <property type="entry name" value="PAS domain"/>
    <property type="match status" value="1"/>
</dbReference>
<dbReference type="SMART" id="SM00387">
    <property type="entry name" value="HATPase_c"/>
    <property type="match status" value="1"/>
</dbReference>
<dbReference type="InterPro" id="IPR011006">
    <property type="entry name" value="CheY-like_superfamily"/>
</dbReference>
<evidence type="ECO:0000259" key="12">
    <source>
        <dbReference type="PROSITE" id="PS50109"/>
    </source>
</evidence>
<dbReference type="Pfam" id="PF01590">
    <property type="entry name" value="GAF"/>
    <property type="match status" value="1"/>
</dbReference>
<gene>
    <name evidence="16" type="ORF">C8E87_5059</name>
</gene>
<dbReference type="CDD" id="cd00156">
    <property type="entry name" value="REC"/>
    <property type="match status" value="1"/>
</dbReference>
<dbReference type="PROSITE" id="PS50112">
    <property type="entry name" value="PAS"/>
    <property type="match status" value="1"/>
</dbReference>
<dbReference type="GO" id="GO:0000155">
    <property type="term" value="F:phosphorelay sensor kinase activity"/>
    <property type="evidence" value="ECO:0007669"/>
    <property type="project" value="InterPro"/>
</dbReference>
<dbReference type="SUPFAM" id="SSF55785">
    <property type="entry name" value="PYP-like sensor domain (PAS domain)"/>
    <property type="match status" value="1"/>
</dbReference>
<evidence type="ECO:0000259" key="13">
    <source>
        <dbReference type="PROSITE" id="PS50110"/>
    </source>
</evidence>
<dbReference type="InterPro" id="IPR029016">
    <property type="entry name" value="GAF-like_dom_sf"/>
</dbReference>
<dbReference type="PANTHER" id="PTHR43065:SF46">
    <property type="entry name" value="C4-DICARBOXYLATE TRANSPORT SENSOR PROTEIN DCTB"/>
    <property type="match status" value="1"/>
</dbReference>
<dbReference type="InterPro" id="IPR000700">
    <property type="entry name" value="PAS-assoc_C"/>
</dbReference>
<dbReference type="OrthoDB" id="9764154at2"/>
<feature type="modified residue" description="4-aspartylphosphate" evidence="10">
    <location>
        <position position="602"/>
    </location>
</feature>
<dbReference type="SMART" id="SM00448">
    <property type="entry name" value="REC"/>
    <property type="match status" value="1"/>
</dbReference>
<keyword evidence="6" id="KW-0547">Nucleotide-binding</keyword>
<evidence type="ECO:0000256" key="10">
    <source>
        <dbReference type="PROSITE-ProRule" id="PRU00169"/>
    </source>
</evidence>
<comment type="catalytic activity">
    <reaction evidence="1">
        <text>ATP + protein L-histidine = ADP + protein N-phospho-L-histidine.</text>
        <dbReference type="EC" id="2.7.13.3"/>
    </reaction>
</comment>
<organism evidence="16 17">
    <name type="scientific">Paractinoplanes brasiliensis</name>
    <dbReference type="NCBI Taxonomy" id="52695"/>
    <lineage>
        <taxon>Bacteria</taxon>
        <taxon>Bacillati</taxon>
        <taxon>Actinomycetota</taxon>
        <taxon>Actinomycetes</taxon>
        <taxon>Micromonosporales</taxon>
        <taxon>Micromonosporaceae</taxon>
        <taxon>Paractinoplanes</taxon>
    </lineage>
</organism>
<feature type="domain" description="PAC" evidence="15">
    <location>
        <begin position="247"/>
        <end position="299"/>
    </location>
</feature>
<evidence type="ECO:0000256" key="4">
    <source>
        <dbReference type="ARBA" id="ARBA00022553"/>
    </source>
</evidence>
<dbReference type="Pfam" id="PF02518">
    <property type="entry name" value="HATPase_c"/>
    <property type="match status" value="1"/>
</dbReference>
<evidence type="ECO:0000256" key="1">
    <source>
        <dbReference type="ARBA" id="ARBA00000085"/>
    </source>
</evidence>
<dbReference type="InterPro" id="IPR001610">
    <property type="entry name" value="PAC"/>
</dbReference>
<feature type="domain" description="Response regulatory" evidence="13">
    <location>
        <begin position="552"/>
        <end position="667"/>
    </location>
</feature>
<name>A0A4V6PSY2_9ACTN</name>